<keyword evidence="10" id="KW-0675">Receptor</keyword>
<evidence type="ECO:0000256" key="2">
    <source>
        <dbReference type="ARBA" id="ARBA00022448"/>
    </source>
</evidence>
<feature type="domain" description="TonB-dependent receptor plug" evidence="9">
    <location>
        <begin position="117"/>
        <end position="225"/>
    </location>
</feature>
<dbReference type="InterPro" id="IPR023997">
    <property type="entry name" value="TonB-dep_OMP_SusC/RagA_CS"/>
</dbReference>
<dbReference type="Gene3D" id="2.60.40.1120">
    <property type="entry name" value="Carboxypeptidase-like, regulatory domain"/>
    <property type="match status" value="1"/>
</dbReference>
<dbReference type="OrthoDB" id="9768177at2"/>
<dbReference type="InterPro" id="IPR037066">
    <property type="entry name" value="Plug_dom_sf"/>
</dbReference>
<evidence type="ECO:0000256" key="6">
    <source>
        <dbReference type="ARBA" id="ARBA00023237"/>
    </source>
</evidence>
<dbReference type="EMBL" id="JSYN01000027">
    <property type="protein sequence ID" value="KIA91665.1"/>
    <property type="molecule type" value="Genomic_DNA"/>
</dbReference>
<dbReference type="InterPro" id="IPR036942">
    <property type="entry name" value="Beta-barrel_TonB_sf"/>
</dbReference>
<comment type="caution">
    <text evidence="10">The sequence shown here is derived from an EMBL/GenBank/DDBJ whole genome shotgun (WGS) entry which is preliminary data.</text>
</comment>
<evidence type="ECO:0000256" key="1">
    <source>
        <dbReference type="ARBA" id="ARBA00004571"/>
    </source>
</evidence>
<evidence type="ECO:0000313" key="10">
    <source>
        <dbReference type="EMBL" id="KIA91665.1"/>
    </source>
</evidence>
<feature type="signal peptide" evidence="8">
    <location>
        <begin position="1"/>
        <end position="19"/>
    </location>
</feature>
<dbReference type="NCBIfam" id="TIGR04056">
    <property type="entry name" value="OMP_RagA_SusC"/>
    <property type="match status" value="1"/>
</dbReference>
<dbReference type="SUPFAM" id="SSF49464">
    <property type="entry name" value="Carboxypeptidase regulatory domain-like"/>
    <property type="match status" value="1"/>
</dbReference>
<keyword evidence="4 7" id="KW-0812">Transmembrane</keyword>
<organism evidence="10 11">
    <name type="scientific">Pedobacter kyungheensis</name>
    <dbReference type="NCBI Taxonomy" id="1069985"/>
    <lineage>
        <taxon>Bacteria</taxon>
        <taxon>Pseudomonadati</taxon>
        <taxon>Bacteroidota</taxon>
        <taxon>Sphingobacteriia</taxon>
        <taxon>Sphingobacteriales</taxon>
        <taxon>Sphingobacteriaceae</taxon>
        <taxon>Pedobacter</taxon>
    </lineage>
</organism>
<keyword evidence="5 7" id="KW-0472">Membrane</keyword>
<sequence>MRRILLFSVFLLTVFSSSAQQSKTITGTVTDQKTGETLAGVSINIKGTTKGAVTTRTQGDYSISIPAGQPTVLVFRYVGYHAKEVTVNEQKIINVTLAEQNNDLDQVVVVGYGTVAKKDLTGSVSSVKMSDLNKAPVRSFDEALAGRVAGVQVTSADGRPGSGIDIVIRGNNSVTQANSPLYVVDGFLIEDPNNNVVNPADIESIDILKDASATAIYGARGANGVVVITTKKGKQGKPVFSFSSTVGVQRMAKKMDMMSPYEYVKYQLELTPALTGTPATPTQIYLTDGKTLDYYNGVSPIDWQDLVSRTALYNNNDLAVRGGTKKLKYSLSTSTVNQNGILLNSNYQRYTGRAVIDYAITDKLKVGINANYSHLKQKGIDPTRGENGATTNVMTSILGMRPVPSELFDLEDSFQDPDMNAANDYRINPVISLQNSYNVTTTNNITANGYAEYAILKDLKLRSSFGIIENKAENDVFNNTKTSAGRPGGVNGVNGKITNNNYSNWLNENTLTWDKKLSKKSKINILGGFTLQKRHTWSNGRSVTQLPNEDLMFDGFDQGVQQRVDPSASDWTMASFLGRINYNYDSKYLFTASYRADGSSKFPSQNHWGYFPSAAIAWRFDQENFLKKSKILSEGKLRVSYGQTGNNRVGDFDYLTNYFNPIINTYTFNNEYVPGVIPTKLGNSDLKWETTEQVDAGIDLGFFKQRIAFSADVYRKVTKDLLLNTQLPPSSGFGTALKNIGSVENRGLELTLTTQNIVTKNFTWTTNANIAFNRNKLVALAEGQKTLESTINWDAAWRNVSAYVAEVGQPLGSMYGYEWLGTYKYADFNTSVNGSGATVYTLKPEVATNGNARATIQPGDIKYKDQNGDGVVNAQDYVKIGNGLPAHTGGFANNFTYKGFDLNIFFQWSYGNDLLNANKMLFEGNSNGLGNFNQYASYENRWTPQNSESDMFRTRGFFGGGYSSNYVEDGSYLRLKTVSLGYNIDPKVLKKIYLKSLRVFVSGQNLATWTKYSGGDPEVNTYRSVLTPGFDFSAYPRARTVVFGTNITF</sequence>
<dbReference type="RefSeq" id="WP_039479828.1">
    <property type="nucleotide sequence ID" value="NZ_JSYN01000027.1"/>
</dbReference>
<dbReference type="Pfam" id="PF07715">
    <property type="entry name" value="Plug"/>
    <property type="match status" value="1"/>
</dbReference>
<evidence type="ECO:0000256" key="8">
    <source>
        <dbReference type="SAM" id="SignalP"/>
    </source>
</evidence>
<evidence type="ECO:0000256" key="3">
    <source>
        <dbReference type="ARBA" id="ARBA00022452"/>
    </source>
</evidence>
<dbReference type="InterPro" id="IPR039426">
    <property type="entry name" value="TonB-dep_rcpt-like"/>
</dbReference>
<dbReference type="InterPro" id="IPR018247">
    <property type="entry name" value="EF_Hand_1_Ca_BS"/>
</dbReference>
<reference evidence="10 11" key="1">
    <citation type="submission" date="2014-10" db="EMBL/GenBank/DDBJ databases">
        <title>Pedobacter Kyungheensis.</title>
        <authorList>
            <person name="Anderson B.M."/>
            <person name="Newman J.D."/>
        </authorList>
    </citation>
    <scope>NUCLEOTIDE SEQUENCE [LARGE SCALE GENOMIC DNA]</scope>
    <source>
        <strain evidence="10 11">KACC 16221</strain>
    </source>
</reference>
<dbReference type="InterPro" id="IPR012910">
    <property type="entry name" value="Plug_dom"/>
</dbReference>
<dbReference type="PROSITE" id="PS52016">
    <property type="entry name" value="TONB_DEPENDENT_REC_3"/>
    <property type="match status" value="1"/>
</dbReference>
<gene>
    <name evidence="10" type="ORF">OC25_20075</name>
</gene>
<keyword evidence="8" id="KW-0732">Signal</keyword>
<keyword evidence="6 7" id="KW-0998">Cell outer membrane</keyword>
<keyword evidence="3 7" id="KW-1134">Transmembrane beta strand</keyword>
<evidence type="ECO:0000256" key="7">
    <source>
        <dbReference type="PROSITE-ProRule" id="PRU01360"/>
    </source>
</evidence>
<proteinExistence type="inferred from homology"/>
<dbReference type="Gene3D" id="2.40.170.20">
    <property type="entry name" value="TonB-dependent receptor, beta-barrel domain"/>
    <property type="match status" value="1"/>
</dbReference>
<comment type="subcellular location">
    <subcellularLocation>
        <location evidence="1 7">Cell outer membrane</location>
        <topology evidence="1 7">Multi-pass membrane protein</topology>
    </subcellularLocation>
</comment>
<dbReference type="InterPro" id="IPR008969">
    <property type="entry name" value="CarboxyPept-like_regulatory"/>
</dbReference>
<dbReference type="Proteomes" id="UP000031246">
    <property type="component" value="Unassembled WGS sequence"/>
</dbReference>
<comment type="similarity">
    <text evidence="7">Belongs to the TonB-dependent receptor family.</text>
</comment>
<dbReference type="SUPFAM" id="SSF56935">
    <property type="entry name" value="Porins"/>
    <property type="match status" value="1"/>
</dbReference>
<accession>A0A0C1DCJ2</accession>
<evidence type="ECO:0000256" key="4">
    <source>
        <dbReference type="ARBA" id="ARBA00022692"/>
    </source>
</evidence>
<feature type="chain" id="PRO_5002129949" evidence="8">
    <location>
        <begin position="20"/>
        <end position="1049"/>
    </location>
</feature>
<name>A0A0C1DCJ2_9SPHI</name>
<evidence type="ECO:0000259" key="9">
    <source>
        <dbReference type="Pfam" id="PF07715"/>
    </source>
</evidence>
<dbReference type="InterPro" id="IPR023996">
    <property type="entry name" value="TonB-dep_OMP_SusC/RagA"/>
</dbReference>
<dbReference type="GO" id="GO:0009279">
    <property type="term" value="C:cell outer membrane"/>
    <property type="evidence" value="ECO:0007669"/>
    <property type="project" value="UniProtKB-SubCell"/>
</dbReference>
<protein>
    <submittedName>
        <fullName evidence="10">TonB-dependent receptor</fullName>
    </submittedName>
</protein>
<keyword evidence="2 7" id="KW-0813">Transport</keyword>
<evidence type="ECO:0000313" key="11">
    <source>
        <dbReference type="Proteomes" id="UP000031246"/>
    </source>
</evidence>
<evidence type="ECO:0000256" key="5">
    <source>
        <dbReference type="ARBA" id="ARBA00023136"/>
    </source>
</evidence>
<keyword evidence="11" id="KW-1185">Reference proteome</keyword>
<dbReference type="NCBIfam" id="TIGR04057">
    <property type="entry name" value="SusC_RagA_signa"/>
    <property type="match status" value="1"/>
</dbReference>
<dbReference type="Pfam" id="PF13715">
    <property type="entry name" value="CarbopepD_reg_2"/>
    <property type="match status" value="1"/>
</dbReference>
<dbReference type="FunFam" id="2.170.130.10:FF:000008">
    <property type="entry name" value="SusC/RagA family TonB-linked outer membrane protein"/>
    <property type="match status" value="1"/>
</dbReference>
<dbReference type="PROSITE" id="PS00018">
    <property type="entry name" value="EF_HAND_1"/>
    <property type="match status" value="1"/>
</dbReference>
<dbReference type="Gene3D" id="2.170.130.10">
    <property type="entry name" value="TonB-dependent receptor, plug domain"/>
    <property type="match status" value="1"/>
</dbReference>
<dbReference type="AlphaFoldDB" id="A0A0C1DCJ2"/>